<evidence type="ECO:0000256" key="1">
    <source>
        <dbReference type="SAM" id="MobiDB-lite"/>
    </source>
</evidence>
<dbReference type="AlphaFoldDB" id="A0A0D2CZY9"/>
<dbReference type="EMBL" id="KN847319">
    <property type="protein sequence ID" value="KIW55722.1"/>
    <property type="molecule type" value="Genomic_DNA"/>
</dbReference>
<gene>
    <name evidence="2" type="ORF">PV05_04452</name>
</gene>
<reference evidence="2 3" key="1">
    <citation type="submission" date="2015-01" db="EMBL/GenBank/DDBJ databases">
        <title>The Genome Sequence of Exophiala xenobiotica CBS118157.</title>
        <authorList>
            <consortium name="The Broad Institute Genomics Platform"/>
            <person name="Cuomo C."/>
            <person name="de Hoog S."/>
            <person name="Gorbushina A."/>
            <person name="Stielow B."/>
            <person name="Teixiera M."/>
            <person name="Abouelleil A."/>
            <person name="Chapman S.B."/>
            <person name="Priest M."/>
            <person name="Young S.K."/>
            <person name="Wortman J."/>
            <person name="Nusbaum C."/>
            <person name="Birren B."/>
        </authorList>
    </citation>
    <scope>NUCLEOTIDE SEQUENCE [LARGE SCALE GENOMIC DNA]</scope>
    <source>
        <strain evidence="2 3">CBS 118157</strain>
    </source>
</reference>
<dbReference type="PANTHER" id="PTHR37540">
    <property type="entry name" value="TRANSCRIPTION FACTOR (ACR-2), PUTATIVE-RELATED-RELATED"/>
    <property type="match status" value="1"/>
</dbReference>
<dbReference type="GeneID" id="25326360"/>
<feature type="region of interest" description="Disordered" evidence="1">
    <location>
        <begin position="69"/>
        <end position="106"/>
    </location>
</feature>
<feature type="region of interest" description="Disordered" evidence="1">
    <location>
        <begin position="1"/>
        <end position="25"/>
    </location>
</feature>
<dbReference type="PANTHER" id="PTHR37540:SF5">
    <property type="entry name" value="TRANSCRIPTION FACTOR DOMAIN-CONTAINING PROTEIN"/>
    <property type="match status" value="1"/>
</dbReference>
<dbReference type="RefSeq" id="XP_013316306.1">
    <property type="nucleotide sequence ID" value="XM_013460852.1"/>
</dbReference>
<accession>A0A0D2CZY9</accession>
<dbReference type="HOGENOM" id="CLU_022766_2_0_1"/>
<evidence type="ECO:0000313" key="2">
    <source>
        <dbReference type="EMBL" id="KIW55722.1"/>
    </source>
</evidence>
<evidence type="ECO:0000313" key="3">
    <source>
        <dbReference type="Proteomes" id="UP000054342"/>
    </source>
</evidence>
<dbReference type="OrthoDB" id="3469225at2759"/>
<dbReference type="Proteomes" id="UP000054342">
    <property type="component" value="Unassembled WGS sequence"/>
</dbReference>
<protein>
    <submittedName>
        <fullName evidence="2">Uncharacterized protein</fullName>
    </submittedName>
</protein>
<keyword evidence="3" id="KW-1185">Reference proteome</keyword>
<proteinExistence type="predicted"/>
<name>A0A0D2CZY9_9EURO</name>
<organism evidence="2 3">
    <name type="scientific">Exophiala xenobiotica</name>
    <dbReference type="NCBI Taxonomy" id="348802"/>
    <lineage>
        <taxon>Eukaryota</taxon>
        <taxon>Fungi</taxon>
        <taxon>Dikarya</taxon>
        <taxon>Ascomycota</taxon>
        <taxon>Pezizomycotina</taxon>
        <taxon>Eurotiomycetes</taxon>
        <taxon>Chaetothyriomycetidae</taxon>
        <taxon>Chaetothyriales</taxon>
        <taxon>Herpotrichiellaceae</taxon>
        <taxon>Exophiala</taxon>
    </lineage>
</organism>
<feature type="compositionally biased region" description="Low complexity" evidence="1">
    <location>
        <begin position="87"/>
        <end position="97"/>
    </location>
</feature>
<feature type="compositionally biased region" description="Low complexity" evidence="1">
    <location>
        <begin position="13"/>
        <end position="23"/>
    </location>
</feature>
<sequence>MRHNVKEEDSPDDSSQTPSSASPGTITFVFVNQAEDVTALMRRRISNQQQRHVIRSHVMQRVRHLEWAQGKSRTTAREIALSDKSRTSSTSTESGTSIKDEPMSPVPGKMAILPKRIKQGGFVRFSTPLSPSPANHEFDPFQTLPSNNLPHKSSESLLDYCFDVLLPLTFAVEFKQPQERLARQGMVLQSKINSPATYLGFMATVAAHRAILYGRHKDLAPSDLNHDELITDPDYKRAKHEAIVAVRTLIEKSKTADQYMVDACFGLVSTATVVGNFEEARMHLKGIAQIMALVGSSQESLLWLPVTNVKVSVGLLQKPILSLPWIRGPIPPEALQRISPHRKSALARMGVDFKPLTDLSDTIQSLLKKSRDICTFVQFNAENPSGLTPLENAILRQSAVELEYDLVAYPYDIPEFFFNGDQEPTIPTLESVIRTAALGFMSLAPHTIMPSTGLGRALTHHQKRATEAWLRDRQGKYAIPELKAVFWSLFIFAQCASKQPEEDFFLKMIVQTMWDLWPLGWPEAERILTGFLYIPKLQRVVWKHIWTQVVSRSEALRSQLASDLSNGYQEPVQLPSVY</sequence>